<dbReference type="PANTHER" id="PTHR43767">
    <property type="entry name" value="LONG-CHAIN-FATTY-ACID--COA LIGASE"/>
    <property type="match status" value="1"/>
</dbReference>
<organism evidence="3 4">
    <name type="scientific">Spiribacter salilacus</name>
    <dbReference type="NCBI Taxonomy" id="2664894"/>
    <lineage>
        <taxon>Bacteria</taxon>
        <taxon>Pseudomonadati</taxon>
        <taxon>Pseudomonadota</taxon>
        <taxon>Gammaproteobacteria</taxon>
        <taxon>Chromatiales</taxon>
        <taxon>Ectothiorhodospiraceae</taxon>
        <taxon>Spiribacter</taxon>
    </lineage>
</organism>
<evidence type="ECO:0000259" key="2">
    <source>
        <dbReference type="Pfam" id="PF13193"/>
    </source>
</evidence>
<evidence type="ECO:0000313" key="3">
    <source>
        <dbReference type="EMBL" id="MRH77256.1"/>
    </source>
</evidence>
<dbReference type="SUPFAM" id="SSF56801">
    <property type="entry name" value="Acetyl-CoA synthetase-like"/>
    <property type="match status" value="1"/>
</dbReference>
<feature type="domain" description="AMP-binding enzyme C-terminal" evidence="2">
    <location>
        <begin position="426"/>
        <end position="499"/>
    </location>
</feature>
<dbReference type="Gene3D" id="3.40.50.12780">
    <property type="entry name" value="N-terminal domain of ligase-like"/>
    <property type="match status" value="1"/>
</dbReference>
<dbReference type="PANTHER" id="PTHR43767:SF1">
    <property type="entry name" value="NONRIBOSOMAL PEPTIDE SYNTHASE PES1 (EUROFUNG)-RELATED"/>
    <property type="match status" value="1"/>
</dbReference>
<comment type="caution">
    <text evidence="3">The sequence shown here is derived from an EMBL/GenBank/DDBJ whole genome shotgun (WGS) entry which is preliminary data.</text>
</comment>
<feature type="domain" description="AMP-dependent synthetase/ligase" evidence="1">
    <location>
        <begin position="21"/>
        <end position="375"/>
    </location>
</feature>
<dbReference type="Pfam" id="PF13193">
    <property type="entry name" value="AMP-binding_C"/>
    <property type="match status" value="1"/>
</dbReference>
<name>A0A6N7QLA2_9GAMM</name>
<dbReference type="InterPro" id="IPR042099">
    <property type="entry name" value="ANL_N_sf"/>
</dbReference>
<evidence type="ECO:0000313" key="4">
    <source>
        <dbReference type="Proteomes" id="UP000433788"/>
    </source>
</evidence>
<dbReference type="InterPro" id="IPR050237">
    <property type="entry name" value="ATP-dep_AMP-bd_enzyme"/>
</dbReference>
<dbReference type="InterPro" id="IPR025110">
    <property type="entry name" value="AMP-bd_C"/>
</dbReference>
<evidence type="ECO:0000259" key="1">
    <source>
        <dbReference type="Pfam" id="PF00501"/>
    </source>
</evidence>
<dbReference type="AlphaFoldDB" id="A0A6N7QLA2"/>
<dbReference type="GO" id="GO:0016878">
    <property type="term" value="F:acid-thiol ligase activity"/>
    <property type="evidence" value="ECO:0007669"/>
    <property type="project" value="UniProtKB-ARBA"/>
</dbReference>
<gene>
    <name evidence="3" type="ORF">GH984_00825</name>
</gene>
<dbReference type="Proteomes" id="UP000433788">
    <property type="component" value="Unassembled WGS sequence"/>
</dbReference>
<dbReference type="Pfam" id="PF00501">
    <property type="entry name" value="AMP-binding"/>
    <property type="match status" value="1"/>
</dbReference>
<accession>A0A6N7QLA2</accession>
<dbReference type="InterPro" id="IPR020845">
    <property type="entry name" value="AMP-binding_CS"/>
</dbReference>
<dbReference type="EMBL" id="WJPP01000001">
    <property type="protein sequence ID" value="MRH77256.1"/>
    <property type="molecule type" value="Genomic_DNA"/>
</dbReference>
<protein>
    <submittedName>
        <fullName evidence="3">AMP-binding protein</fullName>
    </submittedName>
</protein>
<dbReference type="InterPro" id="IPR045851">
    <property type="entry name" value="AMP-bd_C_sf"/>
</dbReference>
<sequence length="512" mass="55742">MNSSMTIDQCPMSWVGDWAGRRAALTPDRLALIDASSNQSWSYAELNQAANCLAHYLVGEGFEQGDVIALIDGNTIASILLFLACGKLGLILAPVSYRLAPAEMAALLERIHPKQIVTVSAYVQQLEHAGIEHLILTSQLLSAVEPQSPAPDCNRALPLEAVCLYVHTGGSTGLPKICRVTHRQMIWNAIELLVSAPEGLSHRRELLLFPLFHIGGWNTLLPVLYGGGCVVVHDGFDPNTVLALIERYQINHFGAVEAMLNALVDAQNFVGADLTSLKSITTAGAPCSSSAMAAFFDRHITVTQAYGLTEAGPSNCFNSPQDQGITELQNQTDTIGTGFYHCDHQIVDPNTQQVLGRGEIGELWLRSPHAFDGYLGDPQATSARITQEGWVRSGDLAWEDDQGKLRIVGRLDNVIVSGGENISAEEIEQVLVRHPDIQAAVVFGVADLQWGQAPVAQVTVKHQTSEASIRAWLDSRLARFKHPRVIEFVDHLPLTGAGKLDRRAAQRSYEEK</sequence>
<reference evidence="3 4" key="1">
    <citation type="submission" date="2019-11" db="EMBL/GenBank/DDBJ databases">
        <authorList>
            <person name="Zhang X.Y."/>
        </authorList>
    </citation>
    <scope>NUCLEOTIDE SEQUENCE [LARGE SCALE GENOMIC DNA]</scope>
    <source>
        <strain evidence="3 4">C176</strain>
    </source>
</reference>
<dbReference type="InterPro" id="IPR000873">
    <property type="entry name" value="AMP-dep_synth/lig_dom"/>
</dbReference>
<proteinExistence type="predicted"/>
<dbReference type="PROSITE" id="PS00455">
    <property type="entry name" value="AMP_BINDING"/>
    <property type="match status" value="1"/>
</dbReference>
<keyword evidence="4" id="KW-1185">Reference proteome</keyword>
<dbReference type="Gene3D" id="3.30.300.30">
    <property type="match status" value="1"/>
</dbReference>